<dbReference type="AlphaFoldDB" id="A0AA36HEJ5"/>
<evidence type="ECO:0000313" key="2">
    <source>
        <dbReference type="EMBL" id="CAJ0609354.1"/>
    </source>
</evidence>
<protein>
    <submittedName>
        <fullName evidence="2">Uncharacterized protein</fullName>
    </submittedName>
</protein>
<feature type="compositionally biased region" description="Polar residues" evidence="1">
    <location>
        <begin position="1"/>
        <end position="15"/>
    </location>
</feature>
<sequence>MPARSNFGSSSQTVATRALKKKKVADHSENLAVDTPDVDTVDFDNRSVGEIIETILDRNTDPLIEKLVMALKSKMPKDAETEKRERSIVLSGLPEAPINRPLLERKQHLEENVARVLEQINVDCWPCEIFRMGKFAEDLIAPGQTYPVQMYHPVLFNQPTPSAQPISINKRRPFHTFT</sequence>
<evidence type="ECO:0000256" key="1">
    <source>
        <dbReference type="SAM" id="MobiDB-lite"/>
    </source>
</evidence>
<evidence type="ECO:0000313" key="3">
    <source>
        <dbReference type="Proteomes" id="UP001176961"/>
    </source>
</evidence>
<name>A0AA36HEJ5_CYLNA</name>
<dbReference type="Proteomes" id="UP001176961">
    <property type="component" value="Unassembled WGS sequence"/>
</dbReference>
<proteinExistence type="predicted"/>
<feature type="region of interest" description="Disordered" evidence="1">
    <location>
        <begin position="1"/>
        <end position="27"/>
    </location>
</feature>
<organism evidence="2 3">
    <name type="scientific">Cylicocyclus nassatus</name>
    <name type="common">Nematode worm</name>
    <dbReference type="NCBI Taxonomy" id="53992"/>
    <lineage>
        <taxon>Eukaryota</taxon>
        <taxon>Metazoa</taxon>
        <taxon>Ecdysozoa</taxon>
        <taxon>Nematoda</taxon>
        <taxon>Chromadorea</taxon>
        <taxon>Rhabditida</taxon>
        <taxon>Rhabditina</taxon>
        <taxon>Rhabditomorpha</taxon>
        <taxon>Strongyloidea</taxon>
        <taxon>Strongylidae</taxon>
        <taxon>Cylicocyclus</taxon>
    </lineage>
</organism>
<comment type="caution">
    <text evidence="2">The sequence shown here is derived from an EMBL/GenBank/DDBJ whole genome shotgun (WGS) entry which is preliminary data.</text>
</comment>
<gene>
    <name evidence="2" type="ORF">CYNAS_LOCUS21337</name>
</gene>
<keyword evidence="3" id="KW-1185">Reference proteome</keyword>
<reference evidence="2" key="1">
    <citation type="submission" date="2023-07" db="EMBL/GenBank/DDBJ databases">
        <authorList>
            <consortium name="CYATHOMIX"/>
        </authorList>
    </citation>
    <scope>NUCLEOTIDE SEQUENCE</scope>
    <source>
        <strain evidence="2">N/A</strain>
    </source>
</reference>
<accession>A0AA36HEJ5</accession>
<dbReference type="EMBL" id="CATQJL010000326">
    <property type="protein sequence ID" value="CAJ0609354.1"/>
    <property type="molecule type" value="Genomic_DNA"/>
</dbReference>